<dbReference type="STRING" id="1454006.AW14_00010"/>
<dbReference type="EMBL" id="CP007202">
    <property type="protein sequence ID" value="AJR02273.1"/>
    <property type="molecule type" value="Genomic_DNA"/>
</dbReference>
<dbReference type="PANTHER" id="PTHR33609">
    <property type="entry name" value="LOW CALCIUM RESPONSE LOCUS PROTEIN S"/>
    <property type="match status" value="1"/>
</dbReference>
<keyword evidence="3" id="KW-1185">Reference proteome</keyword>
<organism evidence="2 3">
    <name type="scientific">Siansivirga zeaxanthinifaciens CC-SAMT-1</name>
    <dbReference type="NCBI Taxonomy" id="1454006"/>
    <lineage>
        <taxon>Bacteria</taxon>
        <taxon>Pseudomonadati</taxon>
        <taxon>Bacteroidota</taxon>
        <taxon>Flavobacteriia</taxon>
        <taxon>Flavobacteriales</taxon>
        <taxon>Flavobacteriaceae</taxon>
        <taxon>Siansivirga</taxon>
    </lineage>
</organism>
<dbReference type="OrthoDB" id="1495855at2"/>
<dbReference type="PATRIC" id="fig|1454006.5.peg.2"/>
<evidence type="ECO:0000256" key="1">
    <source>
        <dbReference type="SAM" id="Coils"/>
    </source>
</evidence>
<protein>
    <submittedName>
        <fullName evidence="2">Transposase</fullName>
    </submittedName>
</protein>
<dbReference type="GO" id="GO:0006355">
    <property type="term" value="P:regulation of DNA-templated transcription"/>
    <property type="evidence" value="ECO:0007669"/>
    <property type="project" value="UniProtKB-ARBA"/>
</dbReference>
<dbReference type="Pfam" id="PF01527">
    <property type="entry name" value="HTH_Tnp_1"/>
    <property type="match status" value="1"/>
</dbReference>
<dbReference type="InterPro" id="IPR011991">
    <property type="entry name" value="ArsR-like_HTH"/>
</dbReference>
<sequence>MKKSRFTESQIIKALKENEHGRTVGDIARELGIDKSTIYYWRKRYGGMETSHLKRLKELEEENRKLKQMYADASLDNQMLKDLLSKKF</sequence>
<dbReference type="RefSeq" id="WP_044636944.1">
    <property type="nucleotide sequence ID" value="NZ_CP007202.1"/>
</dbReference>
<dbReference type="PANTHER" id="PTHR33609:SF5">
    <property type="entry name" value="LOW CALCIUM RESPONSE LOCUS PROTEIN S"/>
    <property type="match status" value="1"/>
</dbReference>
<dbReference type="Gene3D" id="1.10.10.60">
    <property type="entry name" value="Homeodomain-like"/>
    <property type="match status" value="1"/>
</dbReference>
<evidence type="ECO:0000313" key="2">
    <source>
        <dbReference type="EMBL" id="AJR02273.1"/>
    </source>
</evidence>
<dbReference type="GO" id="GO:0003677">
    <property type="term" value="F:DNA binding"/>
    <property type="evidence" value="ECO:0007669"/>
    <property type="project" value="InterPro"/>
</dbReference>
<proteinExistence type="predicted"/>
<dbReference type="HOGENOM" id="CLU_027402_34_1_10"/>
<reference evidence="2 3" key="1">
    <citation type="submission" date="2014-02" db="EMBL/GenBank/DDBJ databases">
        <authorList>
            <person name="Young C.-C."/>
            <person name="Hameed A."/>
            <person name="Huang H.-C."/>
            <person name="Shahina M."/>
        </authorList>
    </citation>
    <scope>NUCLEOTIDE SEQUENCE [LARGE SCALE GENOMIC DNA]</scope>
    <source>
        <strain evidence="2 3">CC-SAMT-1</strain>
    </source>
</reference>
<dbReference type="InterPro" id="IPR009057">
    <property type="entry name" value="Homeodomain-like_sf"/>
</dbReference>
<dbReference type="InterPro" id="IPR002514">
    <property type="entry name" value="Transposase_8"/>
</dbReference>
<dbReference type="GO" id="GO:0004803">
    <property type="term" value="F:transposase activity"/>
    <property type="evidence" value="ECO:0007669"/>
    <property type="project" value="InterPro"/>
</dbReference>
<name>A0A0C5W584_9FLAO</name>
<dbReference type="CDD" id="cd00090">
    <property type="entry name" value="HTH_ARSR"/>
    <property type="match status" value="1"/>
</dbReference>
<dbReference type="AlphaFoldDB" id="A0A0C5W584"/>
<dbReference type="Proteomes" id="UP000032229">
    <property type="component" value="Chromosome"/>
</dbReference>
<dbReference type="KEGG" id="sze:AW14_00010"/>
<dbReference type="SUPFAM" id="SSF46689">
    <property type="entry name" value="Homeodomain-like"/>
    <property type="match status" value="1"/>
</dbReference>
<feature type="coiled-coil region" evidence="1">
    <location>
        <begin position="49"/>
        <end position="76"/>
    </location>
</feature>
<gene>
    <name evidence="2" type="ORF">AW14_00010</name>
</gene>
<keyword evidence="1" id="KW-0175">Coiled coil</keyword>
<dbReference type="InterPro" id="IPR052546">
    <property type="entry name" value="Transposase_8_domain"/>
</dbReference>
<evidence type="ECO:0000313" key="3">
    <source>
        <dbReference type="Proteomes" id="UP000032229"/>
    </source>
</evidence>
<dbReference type="GO" id="GO:0006313">
    <property type="term" value="P:DNA transposition"/>
    <property type="evidence" value="ECO:0007669"/>
    <property type="project" value="InterPro"/>
</dbReference>
<accession>A0A0C5W584</accession>